<proteinExistence type="predicted"/>
<organism evidence="3 4">
    <name type="scientific">Zizania palustris</name>
    <name type="common">Northern wild rice</name>
    <dbReference type="NCBI Taxonomy" id="103762"/>
    <lineage>
        <taxon>Eukaryota</taxon>
        <taxon>Viridiplantae</taxon>
        <taxon>Streptophyta</taxon>
        <taxon>Embryophyta</taxon>
        <taxon>Tracheophyta</taxon>
        <taxon>Spermatophyta</taxon>
        <taxon>Magnoliopsida</taxon>
        <taxon>Liliopsida</taxon>
        <taxon>Poales</taxon>
        <taxon>Poaceae</taxon>
        <taxon>BOP clade</taxon>
        <taxon>Oryzoideae</taxon>
        <taxon>Oryzeae</taxon>
        <taxon>Zizaniinae</taxon>
        <taxon>Zizania</taxon>
    </lineage>
</organism>
<feature type="region of interest" description="Disordered" evidence="1">
    <location>
        <begin position="1"/>
        <end position="68"/>
    </location>
</feature>
<evidence type="ECO:0000313" key="4">
    <source>
        <dbReference type="Proteomes" id="UP000729402"/>
    </source>
</evidence>
<reference evidence="3" key="1">
    <citation type="journal article" date="2021" name="bioRxiv">
        <title>Whole Genome Assembly and Annotation of Northern Wild Rice, Zizania palustris L., Supports a Whole Genome Duplication in the Zizania Genus.</title>
        <authorList>
            <person name="Haas M."/>
            <person name="Kono T."/>
            <person name="Macchietto M."/>
            <person name="Millas R."/>
            <person name="McGilp L."/>
            <person name="Shao M."/>
            <person name="Duquette J."/>
            <person name="Hirsch C.N."/>
            <person name="Kimball J."/>
        </authorList>
    </citation>
    <scope>NUCLEOTIDE SEQUENCE</scope>
    <source>
        <tissue evidence="3">Fresh leaf tissue</tissue>
    </source>
</reference>
<keyword evidence="4" id="KW-1185">Reference proteome</keyword>
<accession>A0A8J5X2R8</accession>
<comment type="caution">
    <text evidence="3">The sequence shown here is derived from an EMBL/GenBank/DDBJ whole genome shotgun (WGS) entry which is preliminary data.</text>
</comment>
<sequence length="68" mass="6890">MVWGGTKGSADGEQKGGADRERKDNADGEQQGGAEREQEGRCCRGAGTAPNGSRRGAPTGNGGGAERE</sequence>
<gene>
    <name evidence="3" type="ORF">GUJ93_ZPchr0366g11344</name>
    <name evidence="2" type="ORF">GUJ93_ZPchr1380g7104</name>
</gene>
<evidence type="ECO:0000256" key="1">
    <source>
        <dbReference type="SAM" id="MobiDB-lite"/>
    </source>
</evidence>
<feature type="compositionally biased region" description="Basic and acidic residues" evidence="1">
    <location>
        <begin position="10"/>
        <end position="26"/>
    </location>
</feature>
<protein>
    <submittedName>
        <fullName evidence="3">Uncharacterized protein</fullName>
    </submittedName>
</protein>
<dbReference type="AlphaFoldDB" id="A0A8J5X2R8"/>
<evidence type="ECO:0000313" key="3">
    <source>
        <dbReference type="EMBL" id="KAG8100956.1"/>
    </source>
</evidence>
<evidence type="ECO:0000313" key="2">
    <source>
        <dbReference type="EMBL" id="KAG8040411.1"/>
    </source>
</evidence>
<reference evidence="3" key="2">
    <citation type="submission" date="2021-02" db="EMBL/GenBank/DDBJ databases">
        <authorList>
            <person name="Kimball J.A."/>
            <person name="Haas M.W."/>
            <person name="Macchietto M."/>
            <person name="Kono T."/>
            <person name="Duquette J."/>
            <person name="Shao M."/>
        </authorList>
    </citation>
    <scope>NUCLEOTIDE SEQUENCE</scope>
    <source>
        <tissue evidence="3">Fresh leaf tissue</tissue>
    </source>
</reference>
<dbReference type="Proteomes" id="UP000729402">
    <property type="component" value="Unassembled WGS sequence"/>
</dbReference>
<dbReference type="EMBL" id="JAAALK010001773">
    <property type="protein sequence ID" value="KAG8040411.1"/>
    <property type="molecule type" value="Genomic_DNA"/>
</dbReference>
<dbReference type="EMBL" id="JAAALK010000016">
    <property type="protein sequence ID" value="KAG8100956.1"/>
    <property type="molecule type" value="Genomic_DNA"/>
</dbReference>
<feature type="compositionally biased region" description="Gly residues" evidence="1">
    <location>
        <begin position="59"/>
        <end position="68"/>
    </location>
</feature>
<name>A0A8J5X2R8_ZIZPA</name>